<keyword evidence="3" id="KW-1185">Reference proteome</keyword>
<reference evidence="2 3" key="1">
    <citation type="submission" date="2019-05" db="EMBL/GenBank/DDBJ databases">
        <title>Another draft genome of Portunus trituberculatus and its Hox gene families provides insights of decapod evolution.</title>
        <authorList>
            <person name="Jeong J.-H."/>
            <person name="Song I."/>
            <person name="Kim S."/>
            <person name="Choi T."/>
            <person name="Kim D."/>
            <person name="Ryu S."/>
            <person name="Kim W."/>
        </authorList>
    </citation>
    <scope>NUCLEOTIDE SEQUENCE [LARGE SCALE GENOMIC DNA]</scope>
    <source>
        <tissue evidence="2">Muscle</tissue>
    </source>
</reference>
<feature type="region of interest" description="Disordered" evidence="1">
    <location>
        <begin position="160"/>
        <end position="183"/>
    </location>
</feature>
<proteinExistence type="predicted"/>
<dbReference type="Proteomes" id="UP000324222">
    <property type="component" value="Unassembled WGS sequence"/>
</dbReference>
<accession>A0A5B7HAS4</accession>
<organism evidence="2 3">
    <name type="scientific">Portunus trituberculatus</name>
    <name type="common">Swimming crab</name>
    <name type="synonym">Neptunus trituberculatus</name>
    <dbReference type="NCBI Taxonomy" id="210409"/>
    <lineage>
        <taxon>Eukaryota</taxon>
        <taxon>Metazoa</taxon>
        <taxon>Ecdysozoa</taxon>
        <taxon>Arthropoda</taxon>
        <taxon>Crustacea</taxon>
        <taxon>Multicrustacea</taxon>
        <taxon>Malacostraca</taxon>
        <taxon>Eumalacostraca</taxon>
        <taxon>Eucarida</taxon>
        <taxon>Decapoda</taxon>
        <taxon>Pleocyemata</taxon>
        <taxon>Brachyura</taxon>
        <taxon>Eubrachyura</taxon>
        <taxon>Portunoidea</taxon>
        <taxon>Portunidae</taxon>
        <taxon>Portuninae</taxon>
        <taxon>Portunus</taxon>
    </lineage>
</organism>
<name>A0A5B7HAS4_PORTR</name>
<comment type="caution">
    <text evidence="2">The sequence shown here is derived from an EMBL/GenBank/DDBJ whole genome shotgun (WGS) entry which is preliminary data.</text>
</comment>
<evidence type="ECO:0000313" key="3">
    <source>
        <dbReference type="Proteomes" id="UP000324222"/>
    </source>
</evidence>
<feature type="compositionally biased region" description="Basic and acidic residues" evidence="1">
    <location>
        <begin position="165"/>
        <end position="183"/>
    </location>
</feature>
<gene>
    <name evidence="2" type="ORF">E2C01_061382</name>
</gene>
<dbReference type="AlphaFoldDB" id="A0A5B7HAS4"/>
<sequence length="183" mass="21701">MKPKKDRKLANPPYGLEHKEDARIEPSLKIYHWFYSSLYQHLLLECTTSPPLKPTSWARRTWLKPDYGSPGNIPIIPCERFSLELPDNLARFFSLTERFSPSFTYTWNWRRERWEHLLHQSSVEHMAGQKDRQWEWGSKASPGNHLLHPTQLRVAMVTQGEVEMEPARKRTPKEAGRSEKRHR</sequence>
<evidence type="ECO:0000313" key="2">
    <source>
        <dbReference type="EMBL" id="MPC67213.1"/>
    </source>
</evidence>
<protein>
    <submittedName>
        <fullName evidence="2">Uncharacterized protein</fullName>
    </submittedName>
</protein>
<dbReference type="EMBL" id="VSRR010025913">
    <property type="protein sequence ID" value="MPC67213.1"/>
    <property type="molecule type" value="Genomic_DNA"/>
</dbReference>
<evidence type="ECO:0000256" key="1">
    <source>
        <dbReference type="SAM" id="MobiDB-lite"/>
    </source>
</evidence>